<dbReference type="AlphaFoldDB" id="A0AAD6V0X6"/>
<evidence type="ECO:0000313" key="3">
    <source>
        <dbReference type="Proteomes" id="UP001219525"/>
    </source>
</evidence>
<gene>
    <name evidence="2" type="ORF">GGX14DRAFT_402866</name>
</gene>
<accession>A0AAD6V0X6</accession>
<organism evidence="2 3">
    <name type="scientific">Mycena pura</name>
    <dbReference type="NCBI Taxonomy" id="153505"/>
    <lineage>
        <taxon>Eukaryota</taxon>
        <taxon>Fungi</taxon>
        <taxon>Dikarya</taxon>
        <taxon>Basidiomycota</taxon>
        <taxon>Agaricomycotina</taxon>
        <taxon>Agaricomycetes</taxon>
        <taxon>Agaricomycetidae</taxon>
        <taxon>Agaricales</taxon>
        <taxon>Marasmiineae</taxon>
        <taxon>Mycenaceae</taxon>
        <taxon>Mycena</taxon>
    </lineage>
</organism>
<proteinExistence type="predicted"/>
<evidence type="ECO:0000313" key="2">
    <source>
        <dbReference type="EMBL" id="KAJ7196956.1"/>
    </source>
</evidence>
<keyword evidence="3" id="KW-1185">Reference proteome</keyword>
<feature type="compositionally biased region" description="Low complexity" evidence="1">
    <location>
        <begin position="9"/>
        <end position="40"/>
    </location>
</feature>
<feature type="compositionally biased region" description="Acidic residues" evidence="1">
    <location>
        <begin position="204"/>
        <end position="230"/>
    </location>
</feature>
<feature type="region of interest" description="Disordered" evidence="1">
    <location>
        <begin position="336"/>
        <end position="370"/>
    </location>
</feature>
<dbReference type="EMBL" id="JARJCW010000080">
    <property type="protein sequence ID" value="KAJ7196956.1"/>
    <property type="molecule type" value="Genomic_DNA"/>
</dbReference>
<comment type="caution">
    <text evidence="2">The sequence shown here is derived from an EMBL/GenBank/DDBJ whole genome shotgun (WGS) entry which is preliminary data.</text>
</comment>
<reference evidence="2" key="1">
    <citation type="submission" date="2023-03" db="EMBL/GenBank/DDBJ databases">
        <title>Massive genome expansion in bonnet fungi (Mycena s.s.) driven by repeated elements and novel gene families across ecological guilds.</title>
        <authorList>
            <consortium name="Lawrence Berkeley National Laboratory"/>
            <person name="Harder C.B."/>
            <person name="Miyauchi S."/>
            <person name="Viragh M."/>
            <person name="Kuo A."/>
            <person name="Thoen E."/>
            <person name="Andreopoulos B."/>
            <person name="Lu D."/>
            <person name="Skrede I."/>
            <person name="Drula E."/>
            <person name="Henrissat B."/>
            <person name="Morin E."/>
            <person name="Kohler A."/>
            <person name="Barry K."/>
            <person name="LaButti K."/>
            <person name="Morin E."/>
            <person name="Salamov A."/>
            <person name="Lipzen A."/>
            <person name="Mereny Z."/>
            <person name="Hegedus B."/>
            <person name="Baldrian P."/>
            <person name="Stursova M."/>
            <person name="Weitz H."/>
            <person name="Taylor A."/>
            <person name="Grigoriev I.V."/>
            <person name="Nagy L.G."/>
            <person name="Martin F."/>
            <person name="Kauserud H."/>
        </authorList>
    </citation>
    <scope>NUCLEOTIDE SEQUENCE</scope>
    <source>
        <strain evidence="2">9144</strain>
    </source>
</reference>
<sequence length="450" mass="50121">MLPAPLPRHPLLLHGAAAASSQGSRFSQGSDISSDSSPSQARNHKSESSRLSQPASRLGLTEARKRSRRVKQAIQAFKLLCCLLAGCRPLLHTTSVLAKQAGSARSIMTPRRRRRRLPCARAAPRRARHASRTAAARIRHDPPTHRHAYALATRRRAVHPRPCCTIAASGAAPRTRHRFTNWLSKTQARERRACCHRRTHSQDTDADAEGETEGDRETEEDGEEEVDNGDSEYHQDNGNSDPEFVPPGARRRGRSAQQLARWYSPSGSCAGYGAGYEYPANGYDVRFSGWLMRGCRVSGVSNGMKMGTFLELIPAPDLVLAPDTNMESSMSFMAPDVHSDGLARRPPTTRSGLSTDYNKRDPQQPWHTGRLPTVVLNDSELSRWRFGRVRHGRRQSEYGFFPTRSASGHKGPNMAKPPAITILYLSHLIFKLFLHSSFHPGPQYRSHRYA</sequence>
<dbReference type="Proteomes" id="UP001219525">
    <property type="component" value="Unassembled WGS sequence"/>
</dbReference>
<evidence type="ECO:0000256" key="1">
    <source>
        <dbReference type="SAM" id="MobiDB-lite"/>
    </source>
</evidence>
<feature type="region of interest" description="Disordered" evidence="1">
    <location>
        <begin position="193"/>
        <end position="260"/>
    </location>
</feature>
<name>A0AAD6V0X6_9AGAR</name>
<protein>
    <submittedName>
        <fullName evidence="2">Uncharacterized protein</fullName>
    </submittedName>
</protein>
<feature type="region of interest" description="Disordered" evidence="1">
    <location>
        <begin position="1"/>
        <end position="65"/>
    </location>
</feature>